<feature type="transmembrane region" description="Helical" evidence="1">
    <location>
        <begin position="7"/>
        <end position="28"/>
    </location>
</feature>
<dbReference type="AlphaFoldDB" id="A0A7X0RU34"/>
<comment type="caution">
    <text evidence="2">The sequence shown here is derived from an EMBL/GenBank/DDBJ whole genome shotgun (WGS) entry which is preliminary data.</text>
</comment>
<reference evidence="2 3" key="1">
    <citation type="submission" date="2020-08" db="EMBL/GenBank/DDBJ databases">
        <title>Cohnella phylogeny.</title>
        <authorList>
            <person name="Dunlap C."/>
        </authorList>
    </citation>
    <scope>NUCLEOTIDE SEQUENCE [LARGE SCALE GENOMIC DNA]</scope>
    <source>
        <strain evidence="2 3">DSM 28246</strain>
    </source>
</reference>
<proteinExistence type="predicted"/>
<keyword evidence="1" id="KW-0472">Membrane</keyword>
<protein>
    <submittedName>
        <fullName evidence="2">Uncharacterized protein</fullName>
    </submittedName>
</protein>
<feature type="transmembrane region" description="Helical" evidence="1">
    <location>
        <begin position="40"/>
        <end position="58"/>
    </location>
</feature>
<dbReference type="EMBL" id="JACJVP010000040">
    <property type="protein sequence ID" value="MBB6673551.1"/>
    <property type="molecule type" value="Genomic_DNA"/>
</dbReference>
<keyword evidence="1" id="KW-1133">Transmembrane helix</keyword>
<evidence type="ECO:0000313" key="2">
    <source>
        <dbReference type="EMBL" id="MBB6673551.1"/>
    </source>
</evidence>
<keyword evidence="1" id="KW-0812">Transmembrane</keyword>
<keyword evidence="3" id="KW-1185">Reference proteome</keyword>
<evidence type="ECO:0000313" key="3">
    <source>
        <dbReference type="Proteomes" id="UP000547209"/>
    </source>
</evidence>
<gene>
    <name evidence="2" type="ORF">H7C19_22995</name>
</gene>
<sequence>MSPFMKLVVRLAVAVITIVNLSLIVYMVKYYGTFGSEERTYKTWTCAFFLCTNLYYLIRYRTILFGQRKKKADSGP</sequence>
<accession>A0A7X0RU34</accession>
<evidence type="ECO:0000256" key="1">
    <source>
        <dbReference type="SAM" id="Phobius"/>
    </source>
</evidence>
<dbReference type="RefSeq" id="WP_185671419.1">
    <property type="nucleotide sequence ID" value="NZ_JACJVP010000040.1"/>
</dbReference>
<dbReference type="Proteomes" id="UP000547209">
    <property type="component" value="Unassembled WGS sequence"/>
</dbReference>
<name>A0A7X0RU34_9BACL</name>
<organism evidence="2 3">
    <name type="scientific">Cohnella nanjingensis</name>
    <dbReference type="NCBI Taxonomy" id="1387779"/>
    <lineage>
        <taxon>Bacteria</taxon>
        <taxon>Bacillati</taxon>
        <taxon>Bacillota</taxon>
        <taxon>Bacilli</taxon>
        <taxon>Bacillales</taxon>
        <taxon>Paenibacillaceae</taxon>
        <taxon>Cohnella</taxon>
    </lineage>
</organism>